<reference evidence="7 8" key="1">
    <citation type="submission" date="2023-04" db="EMBL/GenBank/DDBJ databases">
        <title>A long-awaited taxogenomic arrangement of the family Halomonadaceae.</title>
        <authorList>
            <person name="De La Haba R."/>
            <person name="Chuvochina M."/>
            <person name="Wittouck S."/>
            <person name="Arahal D.R."/>
            <person name="Sanchez-Porro C."/>
            <person name="Hugenholtz P."/>
            <person name="Ventosa A."/>
        </authorList>
    </citation>
    <scope>NUCLEOTIDE SEQUENCE [LARGE SCALE GENOMIC DNA]</scope>
    <source>
        <strain evidence="7 8">DSM 17332</strain>
    </source>
</reference>
<dbReference type="GO" id="GO:0008782">
    <property type="term" value="F:adenosylhomocysteine nucleosidase activity"/>
    <property type="evidence" value="ECO:0007669"/>
    <property type="project" value="UniProtKB-EC"/>
</dbReference>
<feature type="binding site" evidence="5">
    <location>
        <begin position="175"/>
        <end position="176"/>
    </location>
    <ligand>
        <name>substrate</name>
    </ligand>
</feature>
<keyword evidence="7" id="KW-0326">Glycosidase</keyword>
<dbReference type="NCBIfam" id="NF004079">
    <property type="entry name" value="PRK05584.1"/>
    <property type="match status" value="1"/>
</dbReference>
<dbReference type="RefSeq" id="WP_309637003.1">
    <property type="nucleotide sequence ID" value="NZ_JARWAL010000009.1"/>
</dbReference>
<proteinExistence type="inferred from homology"/>
<keyword evidence="2 5" id="KW-0028">Amino-acid biosynthesis</keyword>
<feature type="binding site" evidence="5">
    <location>
        <position position="79"/>
    </location>
    <ligand>
        <name>substrate</name>
    </ligand>
</feature>
<protein>
    <recommendedName>
        <fullName evidence="5">5'-methylthioadenosine/S-adenosylhomocysteine nucleosidase</fullName>
        <shortName evidence="5">MTA/SAH nucleosidase</shortName>
        <shortName evidence="5">MTAN</shortName>
        <ecNumber evidence="5">3.2.2.9</ecNumber>
    </recommendedName>
    <alternativeName>
        <fullName evidence="5">5'-deoxyadenosine nucleosidase</fullName>
        <shortName evidence="5">DOA nucleosidase</shortName>
        <shortName evidence="5">dAdo nucleosidase</shortName>
    </alternativeName>
    <alternativeName>
        <fullName evidence="5">5'-methylthioadenosine nucleosidase</fullName>
        <shortName evidence="5">MTA nucleosidase</shortName>
    </alternativeName>
    <alternativeName>
        <fullName evidence="5">S-adenosylhomocysteine nucleosidase</fullName>
        <shortName evidence="5">AdoHcy nucleosidase</shortName>
        <shortName evidence="5">SAH nucleosidase</shortName>
        <shortName evidence="5">SRH nucleosidase</shortName>
    </alternativeName>
</protein>
<comment type="catalytic activity">
    <reaction evidence="5">
        <text>S-methyl-5'-thioadenosine + H2O = 5-(methylsulfanyl)-D-ribose + adenine</text>
        <dbReference type="Rhea" id="RHEA:13617"/>
        <dbReference type="ChEBI" id="CHEBI:15377"/>
        <dbReference type="ChEBI" id="CHEBI:16708"/>
        <dbReference type="ChEBI" id="CHEBI:17509"/>
        <dbReference type="ChEBI" id="CHEBI:78440"/>
        <dbReference type="EC" id="3.2.2.9"/>
    </reaction>
</comment>
<dbReference type="HAMAP" id="MF_01684">
    <property type="entry name" value="Salvage_MtnN"/>
    <property type="match status" value="1"/>
</dbReference>
<comment type="pathway">
    <text evidence="1 5">Amino-acid biosynthesis; L-methionine biosynthesis via salvage pathway; S-methyl-5-thio-alpha-D-ribose 1-phosphate from S-methyl-5'-thioadenosine (hydrolase route): step 1/2.</text>
</comment>
<evidence type="ECO:0000256" key="2">
    <source>
        <dbReference type="ARBA" id="ARBA00022605"/>
    </source>
</evidence>
<comment type="function">
    <text evidence="5">Catalyzes the irreversible cleavage of the glycosidic bond in both 5'-methylthioadenosine (MTA) and S-adenosylhomocysteine (SAH/AdoHcy) to adenine and the corresponding thioribose, 5'-methylthioribose and S-ribosylhomocysteine, respectively. Also cleaves 5'-deoxyadenosine, a toxic by-product of radical S-adenosylmethionine (SAM) enzymes, into 5-deoxyribose and adenine.</text>
</comment>
<comment type="catalytic activity">
    <reaction evidence="5">
        <text>5'-deoxyadenosine + H2O = 5-deoxy-D-ribose + adenine</text>
        <dbReference type="Rhea" id="RHEA:29859"/>
        <dbReference type="ChEBI" id="CHEBI:15377"/>
        <dbReference type="ChEBI" id="CHEBI:16708"/>
        <dbReference type="ChEBI" id="CHEBI:17319"/>
        <dbReference type="ChEBI" id="CHEBI:149540"/>
        <dbReference type="EC" id="3.2.2.9"/>
    </reaction>
</comment>
<keyword evidence="8" id="KW-1185">Reference proteome</keyword>
<evidence type="ECO:0000256" key="3">
    <source>
        <dbReference type="ARBA" id="ARBA00022801"/>
    </source>
</evidence>
<evidence type="ECO:0000256" key="5">
    <source>
        <dbReference type="HAMAP-Rule" id="MF_01684"/>
    </source>
</evidence>
<dbReference type="Proteomes" id="UP001252270">
    <property type="component" value="Unassembled WGS sequence"/>
</dbReference>
<evidence type="ECO:0000259" key="6">
    <source>
        <dbReference type="Pfam" id="PF01048"/>
    </source>
</evidence>
<feature type="binding site" evidence="5">
    <location>
        <position position="154"/>
    </location>
    <ligand>
        <name>substrate</name>
    </ligand>
</feature>
<dbReference type="PANTHER" id="PTHR46832">
    <property type="entry name" value="5'-METHYLTHIOADENOSINE/S-ADENOSYLHOMOCYSTEINE NUCLEOSIDASE"/>
    <property type="match status" value="1"/>
</dbReference>
<dbReference type="EC" id="3.2.2.9" evidence="5"/>
<feature type="domain" description="Nucleoside phosphorylase" evidence="6">
    <location>
        <begin position="3"/>
        <end position="229"/>
    </location>
</feature>
<evidence type="ECO:0000313" key="8">
    <source>
        <dbReference type="Proteomes" id="UP001252270"/>
    </source>
</evidence>
<dbReference type="GO" id="GO:0008930">
    <property type="term" value="F:methylthioadenosine nucleosidase activity"/>
    <property type="evidence" value="ECO:0007669"/>
    <property type="project" value="UniProtKB-EC"/>
</dbReference>
<dbReference type="NCBIfam" id="TIGR01704">
    <property type="entry name" value="MTA_SAH-Nsdase"/>
    <property type="match status" value="1"/>
</dbReference>
<comment type="similarity">
    <text evidence="5">Belongs to the PNP/UDP phosphorylase family. MtnN subfamily.</text>
</comment>
<evidence type="ECO:0000256" key="1">
    <source>
        <dbReference type="ARBA" id="ARBA00004945"/>
    </source>
</evidence>
<dbReference type="SUPFAM" id="SSF53167">
    <property type="entry name" value="Purine and uridine phosphorylases"/>
    <property type="match status" value="1"/>
</dbReference>
<dbReference type="EMBL" id="JARWAL010000009">
    <property type="protein sequence ID" value="MDR5893388.1"/>
    <property type="molecule type" value="Genomic_DNA"/>
</dbReference>
<keyword evidence="4 5" id="KW-0486">Methionine biosynthesis</keyword>
<dbReference type="CDD" id="cd09008">
    <property type="entry name" value="MTAN"/>
    <property type="match status" value="1"/>
</dbReference>
<dbReference type="InterPro" id="IPR035994">
    <property type="entry name" value="Nucleoside_phosphorylase_sf"/>
</dbReference>
<gene>
    <name evidence="5 7" type="primary">mtnN</name>
    <name evidence="7" type="ORF">QC820_11255</name>
</gene>
<feature type="active site" description="Proton acceptor" evidence="5">
    <location>
        <position position="13"/>
    </location>
</feature>
<dbReference type="Gene3D" id="3.40.50.1580">
    <property type="entry name" value="Nucleoside phosphorylase domain"/>
    <property type="match status" value="1"/>
</dbReference>
<evidence type="ECO:0000256" key="4">
    <source>
        <dbReference type="ARBA" id="ARBA00023167"/>
    </source>
</evidence>
<name>A0ABU1GMY2_9GAMM</name>
<accession>A0ABU1GMY2</accession>
<dbReference type="PANTHER" id="PTHR46832:SF1">
    <property type="entry name" value="5'-METHYLTHIOADENOSINE_S-ADENOSYLHOMOCYSTEINE NUCLEOSIDASE"/>
    <property type="match status" value="1"/>
</dbReference>
<keyword evidence="3 5" id="KW-0378">Hydrolase</keyword>
<comment type="catalytic activity">
    <reaction evidence="5">
        <text>S-adenosyl-L-homocysteine + H2O = S-(5-deoxy-D-ribos-5-yl)-L-homocysteine + adenine</text>
        <dbReference type="Rhea" id="RHEA:17805"/>
        <dbReference type="ChEBI" id="CHEBI:15377"/>
        <dbReference type="ChEBI" id="CHEBI:16708"/>
        <dbReference type="ChEBI" id="CHEBI:57856"/>
        <dbReference type="ChEBI" id="CHEBI:58195"/>
        <dbReference type="EC" id="3.2.2.9"/>
    </reaction>
</comment>
<organism evidence="7 8">
    <name type="scientific">Halomonas mongoliensis</name>
    <dbReference type="NCBI Taxonomy" id="321265"/>
    <lineage>
        <taxon>Bacteria</taxon>
        <taxon>Pseudomonadati</taxon>
        <taxon>Pseudomonadota</taxon>
        <taxon>Gammaproteobacteria</taxon>
        <taxon>Oceanospirillales</taxon>
        <taxon>Halomonadaceae</taxon>
        <taxon>Halomonas</taxon>
    </lineage>
</organism>
<evidence type="ECO:0000313" key="7">
    <source>
        <dbReference type="EMBL" id="MDR5893388.1"/>
    </source>
</evidence>
<sequence>MQRIGIIGAMAQEVEHLASLLEERQTRSHVGSTFHSGRLHGVEVVILQSGIGKVNAAVGTTLLLDLYQPDAVINTGSAGGFGEGLAIGDVVVSSEVRHHDVDAVVFGYEHGQVPQMPAAYLPDPRLVAIARECVESLGEVKVVEGLIATGDVFMACPDLVAQTRKRFPTMLAAEMEAAAIAQTCHLYGCPFVVIRALSDIAGGGDNHLSFEEFLEVAATHSARMVEAMVARLARLPGEARADALVERA</sequence>
<dbReference type="InterPro" id="IPR000845">
    <property type="entry name" value="Nucleoside_phosphorylase_d"/>
</dbReference>
<dbReference type="Pfam" id="PF01048">
    <property type="entry name" value="PNP_UDP_1"/>
    <property type="match status" value="1"/>
</dbReference>
<dbReference type="InterPro" id="IPR010049">
    <property type="entry name" value="MTA_SAH_Nsdase"/>
</dbReference>
<feature type="active site" description="Proton donor" evidence="5">
    <location>
        <position position="199"/>
    </location>
</feature>
<comment type="caution">
    <text evidence="7">The sequence shown here is derived from an EMBL/GenBank/DDBJ whole genome shotgun (WGS) entry which is preliminary data.</text>
</comment>